<sequence length="81" mass="9246">MTRQWVLKFGFIYYNLSLTLEYLSGSAALDPCRMVHGGLLRVLIVSQSGCPMRISDITFKATSLLMERLIKDHIFMVYNGN</sequence>
<evidence type="ECO:0000313" key="1">
    <source>
        <dbReference type="EMBL" id="KAK6628566.1"/>
    </source>
</evidence>
<comment type="caution">
    <text evidence="1">The sequence shown here is derived from an EMBL/GenBank/DDBJ whole genome shotgun (WGS) entry which is preliminary data.</text>
</comment>
<evidence type="ECO:0000313" key="2">
    <source>
        <dbReference type="Proteomes" id="UP001372834"/>
    </source>
</evidence>
<gene>
    <name evidence="1" type="ORF">RUM43_002381</name>
</gene>
<protein>
    <submittedName>
        <fullName evidence="1">Uncharacterized protein</fullName>
    </submittedName>
</protein>
<dbReference type="Proteomes" id="UP001372834">
    <property type="component" value="Unassembled WGS sequence"/>
</dbReference>
<dbReference type="EMBL" id="JAWJWE010000036">
    <property type="protein sequence ID" value="KAK6628566.1"/>
    <property type="molecule type" value="Genomic_DNA"/>
</dbReference>
<organism evidence="1 2">
    <name type="scientific">Polyplax serrata</name>
    <name type="common">Common mouse louse</name>
    <dbReference type="NCBI Taxonomy" id="468196"/>
    <lineage>
        <taxon>Eukaryota</taxon>
        <taxon>Metazoa</taxon>
        <taxon>Ecdysozoa</taxon>
        <taxon>Arthropoda</taxon>
        <taxon>Hexapoda</taxon>
        <taxon>Insecta</taxon>
        <taxon>Pterygota</taxon>
        <taxon>Neoptera</taxon>
        <taxon>Paraneoptera</taxon>
        <taxon>Psocodea</taxon>
        <taxon>Troctomorpha</taxon>
        <taxon>Phthiraptera</taxon>
        <taxon>Anoplura</taxon>
        <taxon>Polyplacidae</taxon>
        <taxon>Polyplax</taxon>
    </lineage>
</organism>
<accession>A0AAN8S971</accession>
<reference evidence="1 2" key="1">
    <citation type="submission" date="2023-10" db="EMBL/GenBank/DDBJ databases">
        <title>Genomes of two closely related lineages of the louse Polyplax serrata with different host specificities.</title>
        <authorList>
            <person name="Martinu J."/>
            <person name="Tarabai H."/>
            <person name="Stefka J."/>
            <person name="Hypsa V."/>
        </authorList>
    </citation>
    <scope>NUCLEOTIDE SEQUENCE [LARGE SCALE GENOMIC DNA]</scope>
    <source>
        <strain evidence="1">HR10_N</strain>
    </source>
</reference>
<dbReference type="AlphaFoldDB" id="A0AAN8S971"/>
<proteinExistence type="predicted"/>
<name>A0AAN8S971_POLSC</name>